<keyword evidence="3" id="KW-1185">Reference proteome</keyword>
<dbReference type="EMBL" id="UZAH01028000">
    <property type="protein sequence ID" value="VDO96848.1"/>
    <property type="molecule type" value="Genomic_DNA"/>
</dbReference>
<accession>A0A3P8D8K2</accession>
<reference evidence="2 3" key="1">
    <citation type="submission" date="2018-11" db="EMBL/GenBank/DDBJ databases">
        <authorList>
            <consortium name="Pathogen Informatics"/>
        </authorList>
    </citation>
    <scope>NUCLEOTIDE SEQUENCE [LARGE SCALE GENOMIC DNA]</scope>
</reference>
<proteinExistence type="predicted"/>
<organism evidence="3 4">
    <name type="scientific">Heligmosomoides polygyrus</name>
    <name type="common">Parasitic roundworm</name>
    <dbReference type="NCBI Taxonomy" id="6339"/>
    <lineage>
        <taxon>Eukaryota</taxon>
        <taxon>Metazoa</taxon>
        <taxon>Ecdysozoa</taxon>
        <taxon>Nematoda</taxon>
        <taxon>Chromadorea</taxon>
        <taxon>Rhabditida</taxon>
        <taxon>Rhabditina</taxon>
        <taxon>Rhabditomorpha</taxon>
        <taxon>Strongyloidea</taxon>
        <taxon>Heligmosomidae</taxon>
        <taxon>Heligmosomoides</taxon>
    </lineage>
</organism>
<keyword evidence="1" id="KW-0732">Signal</keyword>
<evidence type="ECO:0000256" key="1">
    <source>
        <dbReference type="SAM" id="SignalP"/>
    </source>
</evidence>
<accession>A0A183FYB4</accession>
<sequence length="118" mass="13246">MRSLCFGVILLALGSRFVASFDLDGCLRGPLLIETAKSNMPLRERIREDLSFSGADGTVVGVLVINKHRNDSVYAGYAERRKGRYAVAFEFDPDHDPTGSLRSISFDKFFNYLTCKQF</sequence>
<name>A0A183FYB4_HELPZ</name>
<protein>
    <submittedName>
        <fullName evidence="2 4">Uncharacterized protein</fullName>
    </submittedName>
</protein>
<evidence type="ECO:0000313" key="4">
    <source>
        <dbReference type="WBParaSite" id="HPBE_0001362101-mRNA-1"/>
    </source>
</evidence>
<dbReference type="Proteomes" id="UP000050761">
    <property type="component" value="Unassembled WGS sequence"/>
</dbReference>
<feature type="chain" id="PRO_5044551775" evidence="1">
    <location>
        <begin position="21"/>
        <end position="118"/>
    </location>
</feature>
<dbReference type="AlphaFoldDB" id="A0A183FYB4"/>
<reference evidence="4" key="2">
    <citation type="submission" date="2019-09" db="UniProtKB">
        <authorList>
            <consortium name="WormBaseParasite"/>
        </authorList>
    </citation>
    <scope>IDENTIFICATION</scope>
</reference>
<gene>
    <name evidence="2" type="ORF">HPBE_LOCUS13622</name>
</gene>
<dbReference type="WBParaSite" id="HPBE_0001362101-mRNA-1">
    <property type="protein sequence ID" value="HPBE_0001362101-mRNA-1"/>
    <property type="gene ID" value="HPBE_0001362101"/>
</dbReference>
<evidence type="ECO:0000313" key="2">
    <source>
        <dbReference type="EMBL" id="VDO96848.1"/>
    </source>
</evidence>
<feature type="signal peptide" evidence="1">
    <location>
        <begin position="1"/>
        <end position="20"/>
    </location>
</feature>
<evidence type="ECO:0000313" key="3">
    <source>
        <dbReference type="Proteomes" id="UP000050761"/>
    </source>
</evidence>